<dbReference type="GO" id="GO:0003924">
    <property type="term" value="F:GTPase activity"/>
    <property type="evidence" value="ECO:0007669"/>
    <property type="project" value="InterPro"/>
</dbReference>
<dbReference type="GO" id="GO:0022412">
    <property type="term" value="P:cellular process involved in reproduction in multicellular organism"/>
    <property type="evidence" value="ECO:0007669"/>
    <property type="project" value="UniProtKB-ARBA"/>
</dbReference>
<dbReference type="InterPro" id="IPR001806">
    <property type="entry name" value="Small_GTPase"/>
</dbReference>
<dbReference type="InterPro" id="IPR005225">
    <property type="entry name" value="Small_GTP-bd"/>
</dbReference>
<dbReference type="GO" id="GO:0035006">
    <property type="term" value="P:melanization defense response"/>
    <property type="evidence" value="ECO:0007669"/>
    <property type="project" value="UniProtKB-ARBA"/>
</dbReference>
<dbReference type="PRINTS" id="PR00449">
    <property type="entry name" value="RASTRNSFRMNG"/>
</dbReference>
<dbReference type="GO" id="GO:0003006">
    <property type="term" value="P:developmental process involved in reproduction"/>
    <property type="evidence" value="ECO:0007669"/>
    <property type="project" value="UniProtKB-ARBA"/>
</dbReference>
<reference evidence="4" key="1">
    <citation type="submission" date="2019-08" db="EMBL/GenBank/DDBJ databases">
        <title>The genome of the North American firefly Photinus pyralis.</title>
        <authorList>
            <consortium name="Photinus pyralis genome working group"/>
            <person name="Fallon T.R."/>
            <person name="Sander Lower S.E."/>
            <person name="Weng J.-K."/>
        </authorList>
    </citation>
    <scope>NUCLEOTIDE SEQUENCE</scope>
    <source>
        <strain evidence="4">TRF0915ILg1</strain>
        <tissue evidence="4">Whole body</tissue>
    </source>
</reference>
<evidence type="ECO:0000256" key="1">
    <source>
        <dbReference type="ARBA" id="ARBA00022741"/>
    </source>
</evidence>
<dbReference type="CDD" id="cd00157">
    <property type="entry name" value="Rho"/>
    <property type="match status" value="1"/>
</dbReference>
<keyword evidence="1" id="KW-0547">Nucleotide-binding</keyword>
<dbReference type="SMART" id="SM00176">
    <property type="entry name" value="RAN"/>
    <property type="match status" value="1"/>
</dbReference>
<dbReference type="Proteomes" id="UP000801492">
    <property type="component" value="Unassembled WGS sequence"/>
</dbReference>
<keyword evidence="5" id="KW-1185">Reference proteome</keyword>
<dbReference type="GO" id="GO:0005525">
    <property type="term" value="F:GTP binding"/>
    <property type="evidence" value="ECO:0007669"/>
    <property type="project" value="UniProtKB-KW"/>
</dbReference>
<gene>
    <name evidence="4" type="ORF">ILUMI_11962</name>
</gene>
<dbReference type="GO" id="GO:0007264">
    <property type="term" value="P:small GTPase-mediated signal transduction"/>
    <property type="evidence" value="ECO:0007669"/>
    <property type="project" value="InterPro"/>
</dbReference>
<dbReference type="FunFam" id="3.40.50.300:FF:000118">
    <property type="entry name" value="Rho-related GTP-binding protein RhoG"/>
    <property type="match status" value="1"/>
</dbReference>
<feature type="transmembrane region" description="Helical" evidence="3">
    <location>
        <begin position="194"/>
        <end position="213"/>
    </location>
</feature>
<protein>
    <submittedName>
        <fullName evidence="4">Uncharacterized protein</fullName>
    </submittedName>
</protein>
<keyword evidence="3" id="KW-1133">Transmembrane helix</keyword>
<keyword evidence="3" id="KW-0812">Transmembrane</keyword>
<dbReference type="PROSITE" id="PS51421">
    <property type="entry name" value="RAS"/>
    <property type="match status" value="1"/>
</dbReference>
<dbReference type="Pfam" id="PF00071">
    <property type="entry name" value="Ras"/>
    <property type="match status" value="1"/>
</dbReference>
<evidence type="ECO:0000256" key="2">
    <source>
        <dbReference type="ARBA" id="ARBA00023134"/>
    </source>
</evidence>
<dbReference type="PROSITE" id="PS51419">
    <property type="entry name" value="RAB"/>
    <property type="match status" value="1"/>
</dbReference>
<dbReference type="SMART" id="SM00173">
    <property type="entry name" value="RAS"/>
    <property type="match status" value="1"/>
</dbReference>
<proteinExistence type="predicted"/>
<dbReference type="GO" id="GO:0035099">
    <property type="term" value="P:hemocyte migration"/>
    <property type="evidence" value="ECO:0007669"/>
    <property type="project" value="UniProtKB-ARBA"/>
</dbReference>
<dbReference type="AlphaFoldDB" id="A0A8K0GDF4"/>
<dbReference type="SMART" id="SM00174">
    <property type="entry name" value="RHO"/>
    <property type="match status" value="1"/>
</dbReference>
<dbReference type="Gene3D" id="3.40.50.300">
    <property type="entry name" value="P-loop containing nucleotide triphosphate hydrolases"/>
    <property type="match status" value="1"/>
</dbReference>
<accession>A0A8K0GDF4</accession>
<dbReference type="SUPFAM" id="SSF52540">
    <property type="entry name" value="P-loop containing nucleoside triphosphate hydrolases"/>
    <property type="match status" value="1"/>
</dbReference>
<dbReference type="PANTHER" id="PTHR24072">
    <property type="entry name" value="RHO FAMILY GTPASE"/>
    <property type="match status" value="1"/>
</dbReference>
<dbReference type="InterPro" id="IPR003578">
    <property type="entry name" value="Small_GTPase_Rho"/>
</dbReference>
<comment type="caution">
    <text evidence="4">The sequence shown here is derived from an EMBL/GenBank/DDBJ whole genome shotgun (WGS) entry which is preliminary data.</text>
</comment>
<sequence length="225" mass="25860">MQTVKCVVVGDSAVGKTCLLMRYTTNEFLREYVPTLTVLDKYSKNVELRGISINLGLCDTAGQEDCDTVHPVSYPQADVFVICFSLVNPESFENVRTKWYPEIMQHYPNIPIILVGTKVDLRYDEATIDELQNKKQSLITYPQGLAMAREINSIYVECSALSEKNLKEVFDKAIEAAKGWKNRKNRKCHHRFNGWRLLCLLCIVPFILCYYGTKRVLCCKRKENT</sequence>
<keyword evidence="3" id="KW-0472">Membrane</keyword>
<organism evidence="4 5">
    <name type="scientific">Ignelater luminosus</name>
    <name type="common">Cucubano</name>
    <name type="synonym">Pyrophorus luminosus</name>
    <dbReference type="NCBI Taxonomy" id="2038154"/>
    <lineage>
        <taxon>Eukaryota</taxon>
        <taxon>Metazoa</taxon>
        <taxon>Ecdysozoa</taxon>
        <taxon>Arthropoda</taxon>
        <taxon>Hexapoda</taxon>
        <taxon>Insecta</taxon>
        <taxon>Pterygota</taxon>
        <taxon>Neoptera</taxon>
        <taxon>Endopterygota</taxon>
        <taxon>Coleoptera</taxon>
        <taxon>Polyphaga</taxon>
        <taxon>Elateriformia</taxon>
        <taxon>Elateroidea</taxon>
        <taxon>Elateridae</taxon>
        <taxon>Agrypninae</taxon>
        <taxon>Pyrophorini</taxon>
        <taxon>Ignelater</taxon>
    </lineage>
</organism>
<evidence type="ECO:0000313" key="5">
    <source>
        <dbReference type="Proteomes" id="UP000801492"/>
    </source>
</evidence>
<dbReference type="InterPro" id="IPR027417">
    <property type="entry name" value="P-loop_NTPase"/>
</dbReference>
<evidence type="ECO:0000313" key="4">
    <source>
        <dbReference type="EMBL" id="KAF2894208.1"/>
    </source>
</evidence>
<dbReference type="PROSITE" id="PS51420">
    <property type="entry name" value="RHO"/>
    <property type="match status" value="1"/>
</dbReference>
<evidence type="ECO:0000256" key="3">
    <source>
        <dbReference type="SAM" id="Phobius"/>
    </source>
</evidence>
<dbReference type="NCBIfam" id="TIGR00231">
    <property type="entry name" value="small_GTP"/>
    <property type="match status" value="1"/>
</dbReference>
<dbReference type="OrthoDB" id="8830751at2759"/>
<dbReference type="SMART" id="SM00175">
    <property type="entry name" value="RAB"/>
    <property type="match status" value="1"/>
</dbReference>
<dbReference type="EMBL" id="VTPC01007232">
    <property type="protein sequence ID" value="KAF2894208.1"/>
    <property type="molecule type" value="Genomic_DNA"/>
</dbReference>
<keyword evidence="2" id="KW-0342">GTP-binding</keyword>
<name>A0A8K0GDF4_IGNLU</name>
<dbReference type="GO" id="GO:0001667">
    <property type="term" value="P:ameboidal-type cell migration"/>
    <property type="evidence" value="ECO:0007669"/>
    <property type="project" value="UniProtKB-ARBA"/>
</dbReference>